<dbReference type="EMBL" id="PQIB02000012">
    <property type="protein sequence ID" value="RLM80552.1"/>
    <property type="molecule type" value="Genomic_DNA"/>
</dbReference>
<evidence type="ECO:0000313" key="3">
    <source>
        <dbReference type="Proteomes" id="UP000275267"/>
    </source>
</evidence>
<gene>
    <name evidence="2" type="ORF">C2845_PM12G07370</name>
</gene>
<dbReference type="Proteomes" id="UP000275267">
    <property type="component" value="Unassembled WGS sequence"/>
</dbReference>
<feature type="region of interest" description="Disordered" evidence="1">
    <location>
        <begin position="1"/>
        <end position="51"/>
    </location>
</feature>
<comment type="caution">
    <text evidence="2">The sequence shown here is derived from an EMBL/GenBank/DDBJ whole genome shotgun (WGS) entry which is preliminary data.</text>
</comment>
<evidence type="ECO:0000313" key="2">
    <source>
        <dbReference type="EMBL" id="RLM80552.1"/>
    </source>
</evidence>
<proteinExistence type="predicted"/>
<organism evidence="2 3">
    <name type="scientific">Panicum miliaceum</name>
    <name type="common">Proso millet</name>
    <name type="synonym">Broomcorn millet</name>
    <dbReference type="NCBI Taxonomy" id="4540"/>
    <lineage>
        <taxon>Eukaryota</taxon>
        <taxon>Viridiplantae</taxon>
        <taxon>Streptophyta</taxon>
        <taxon>Embryophyta</taxon>
        <taxon>Tracheophyta</taxon>
        <taxon>Spermatophyta</taxon>
        <taxon>Magnoliopsida</taxon>
        <taxon>Liliopsida</taxon>
        <taxon>Poales</taxon>
        <taxon>Poaceae</taxon>
        <taxon>PACMAD clade</taxon>
        <taxon>Panicoideae</taxon>
        <taxon>Panicodae</taxon>
        <taxon>Paniceae</taxon>
        <taxon>Panicinae</taxon>
        <taxon>Panicum</taxon>
        <taxon>Panicum sect. Panicum</taxon>
    </lineage>
</organism>
<keyword evidence="3" id="KW-1185">Reference proteome</keyword>
<dbReference type="OrthoDB" id="690505at2759"/>
<name>A0A3L6QL73_PANMI</name>
<reference evidence="3" key="1">
    <citation type="journal article" date="2019" name="Nat. Commun.">
        <title>The genome of broomcorn millet.</title>
        <authorList>
            <person name="Zou C."/>
            <person name="Miki D."/>
            <person name="Li D."/>
            <person name="Tang Q."/>
            <person name="Xiao L."/>
            <person name="Rajput S."/>
            <person name="Deng P."/>
            <person name="Jia W."/>
            <person name="Huang R."/>
            <person name="Zhang M."/>
            <person name="Sun Y."/>
            <person name="Hu J."/>
            <person name="Fu X."/>
            <person name="Schnable P.S."/>
            <person name="Li F."/>
            <person name="Zhang H."/>
            <person name="Feng B."/>
            <person name="Zhu X."/>
            <person name="Liu R."/>
            <person name="Schnable J.C."/>
            <person name="Zhu J.-K."/>
            <person name="Zhang H."/>
        </authorList>
    </citation>
    <scope>NUCLEOTIDE SEQUENCE [LARGE SCALE GENOMIC DNA]</scope>
</reference>
<evidence type="ECO:0000256" key="1">
    <source>
        <dbReference type="SAM" id="MobiDB-lite"/>
    </source>
</evidence>
<feature type="compositionally biased region" description="Polar residues" evidence="1">
    <location>
        <begin position="10"/>
        <end position="19"/>
    </location>
</feature>
<protein>
    <submittedName>
        <fullName evidence="2">Uncharacterized protein</fullName>
    </submittedName>
</protein>
<dbReference type="AlphaFoldDB" id="A0A3L6QL73"/>
<sequence>MWPLLPPIPSASNQRSGCSSPPPPPLPARRGERKQQKRIPRRPVLPATGNQPQKAAASIVVAVVKARWTARKMGVRWVSASGISSHSHGCSSSADQRGPDFSWNKTSFLNRLFECCGLVDLIIGKDLKLPHVNEQRSPISEAKGHYKIKETVMKELSELYSSFRVVLGEGECFYRSFIYFLKDATLEIFWRL</sequence>
<accession>A0A3L6QL73</accession>